<dbReference type="InterPro" id="IPR045509">
    <property type="entry name" value="HD_assoc_2"/>
</dbReference>
<dbReference type="PANTHER" id="PTHR11373">
    <property type="entry name" value="DEOXYNUCLEOSIDE TRIPHOSPHATE TRIPHOSPHOHYDROLASE"/>
    <property type="match status" value="1"/>
</dbReference>
<dbReference type="GO" id="GO:0006203">
    <property type="term" value="P:dGTP catabolic process"/>
    <property type="evidence" value="ECO:0007669"/>
    <property type="project" value="TreeGrafter"/>
</dbReference>
<sequence length="429" mass="49205">MDPIHGFIDVSVYPVIEELVESKYFQRLRRIGQLGLTHSVYPNATHSRFAHCLGVMKTFLILFDSIMSRSDTFSDTKKEELRKLGAVTALLHDLGHGPFSHAFETIVKNEKFHHEEMTKKIIQTTEIHTILKDNKIKSNDVSKILGHKVGGDHRILTQLISSQLDADRLDYLLRDSYFTGVNYGKIDVFRIANTLEIRTDKNPKSLKNIAVVSPKGMGAVEDYIVGRYLMYKNVYFHRVVRCMECLLDKVFLRASEISDKKTKLREFVNLKKEITTDTLYGIDDARAMSMIYRWSNSSDAVLKDLAQRVILRQKLTSTEIPYEKYVDASANLPDMSLLHKDFGKSGYPSKYYYVVDNMTRSGYTPYSIDKHDDELSYLDNIITYDENRKPIDVSTKSTIISALATKKSDAMVIFHPSEMTSSIKRTFNV</sequence>
<name>A0A812F6P4_9ARCH</name>
<dbReference type="EMBL" id="CAJNAQ010000005">
    <property type="protein sequence ID" value="CAE6500818.1"/>
    <property type="molecule type" value="Genomic_DNA"/>
</dbReference>
<dbReference type="RefSeq" id="WP_205100375.1">
    <property type="nucleotide sequence ID" value="NZ_CAJNAQ010000005.1"/>
</dbReference>
<dbReference type="Pfam" id="PF19276">
    <property type="entry name" value="HD_assoc_2"/>
    <property type="match status" value="1"/>
</dbReference>
<feature type="domain" description="HD" evidence="1">
    <location>
        <begin position="48"/>
        <end position="172"/>
    </location>
</feature>
<dbReference type="InterPro" id="IPR003607">
    <property type="entry name" value="HD/PDEase_dom"/>
</dbReference>
<dbReference type="Pfam" id="PF01966">
    <property type="entry name" value="HD"/>
    <property type="match status" value="1"/>
</dbReference>
<dbReference type="CDD" id="cd00077">
    <property type="entry name" value="HDc"/>
    <property type="match status" value="1"/>
</dbReference>
<organism evidence="2 3">
    <name type="scientific">Candidatus Nitrosotenuis uzonensis</name>
    <dbReference type="NCBI Taxonomy" id="1407055"/>
    <lineage>
        <taxon>Archaea</taxon>
        <taxon>Nitrososphaerota</taxon>
        <taxon>Candidatus Nitrosotenuis</taxon>
    </lineage>
</organism>
<dbReference type="GO" id="GO:0008832">
    <property type="term" value="F:dGTPase activity"/>
    <property type="evidence" value="ECO:0007669"/>
    <property type="project" value="TreeGrafter"/>
</dbReference>
<dbReference type="SUPFAM" id="SSF109604">
    <property type="entry name" value="HD-domain/PDEase-like"/>
    <property type="match status" value="1"/>
</dbReference>
<evidence type="ECO:0000259" key="1">
    <source>
        <dbReference type="PROSITE" id="PS51831"/>
    </source>
</evidence>
<dbReference type="InterPro" id="IPR006674">
    <property type="entry name" value="HD_domain"/>
</dbReference>
<comment type="caution">
    <text evidence="2">The sequence shown here is derived from an EMBL/GenBank/DDBJ whole genome shotgun (WGS) entry which is preliminary data.</text>
</comment>
<dbReference type="PROSITE" id="PS51831">
    <property type="entry name" value="HD"/>
    <property type="match status" value="1"/>
</dbReference>
<protein>
    <recommendedName>
        <fullName evidence="1">HD domain-containing protein</fullName>
    </recommendedName>
</protein>
<evidence type="ECO:0000313" key="2">
    <source>
        <dbReference type="EMBL" id="CAE6500818.1"/>
    </source>
</evidence>
<reference evidence="2" key="1">
    <citation type="submission" date="2021-02" db="EMBL/GenBank/DDBJ databases">
        <authorList>
            <person name="Han P."/>
        </authorList>
    </citation>
    <scope>NUCLEOTIDE SEQUENCE</scope>
    <source>
        <strain evidence="2">Candidatus Nitrosotenuis uzonensis 5A</strain>
    </source>
</reference>
<gene>
    <name evidence="2" type="ORF">NUZ5A_51071</name>
</gene>
<dbReference type="Proteomes" id="UP000655759">
    <property type="component" value="Unassembled WGS sequence"/>
</dbReference>
<dbReference type="AlphaFoldDB" id="A0A812F6P4"/>
<accession>A0A812F6P4</accession>
<evidence type="ECO:0000313" key="3">
    <source>
        <dbReference type="Proteomes" id="UP000655759"/>
    </source>
</evidence>
<proteinExistence type="predicted"/>
<dbReference type="PANTHER" id="PTHR11373:SF4">
    <property type="entry name" value="DEOXYNUCLEOSIDE TRIPHOSPHATE TRIPHOSPHOHYDROLASE SAMHD1"/>
    <property type="match status" value="1"/>
</dbReference>
<dbReference type="Gene3D" id="1.10.3210.10">
    <property type="entry name" value="Hypothetical protein af1432"/>
    <property type="match status" value="1"/>
</dbReference>
<dbReference type="SMART" id="SM00471">
    <property type="entry name" value="HDc"/>
    <property type="match status" value="1"/>
</dbReference>
<dbReference type="InterPro" id="IPR050135">
    <property type="entry name" value="dGTPase-like"/>
</dbReference>